<dbReference type="Proteomes" id="UP000276223">
    <property type="component" value="Unassembled WGS sequence"/>
</dbReference>
<dbReference type="OrthoDB" id="5479105at2"/>
<proteinExistence type="predicted"/>
<dbReference type="RefSeq" id="WP_123291369.1">
    <property type="nucleotide sequence ID" value="NZ_RJVA01000016.1"/>
</dbReference>
<evidence type="ECO:0000313" key="1">
    <source>
        <dbReference type="EMBL" id="ROQ89805.1"/>
    </source>
</evidence>
<dbReference type="InterPro" id="IPR045750">
    <property type="entry name" value="DUF6178"/>
</dbReference>
<protein>
    <submittedName>
        <fullName evidence="1">Uncharacterized protein</fullName>
    </submittedName>
</protein>
<organism evidence="1 2">
    <name type="scientific">Desulfosoma caldarium</name>
    <dbReference type="NCBI Taxonomy" id="610254"/>
    <lineage>
        <taxon>Bacteria</taxon>
        <taxon>Pseudomonadati</taxon>
        <taxon>Thermodesulfobacteriota</taxon>
        <taxon>Syntrophobacteria</taxon>
        <taxon>Syntrophobacterales</taxon>
        <taxon>Syntrophobacteraceae</taxon>
        <taxon>Desulfosoma</taxon>
    </lineage>
</organism>
<keyword evidence="2" id="KW-1185">Reference proteome</keyword>
<reference evidence="1 2" key="1">
    <citation type="submission" date="2018-11" db="EMBL/GenBank/DDBJ databases">
        <title>Genomic Encyclopedia of Type Strains, Phase IV (KMG-IV): sequencing the most valuable type-strain genomes for metagenomic binning, comparative biology and taxonomic classification.</title>
        <authorList>
            <person name="Goeker M."/>
        </authorList>
    </citation>
    <scope>NUCLEOTIDE SEQUENCE [LARGE SCALE GENOMIC DNA]</scope>
    <source>
        <strain evidence="1 2">DSM 22027</strain>
    </source>
</reference>
<name>A0A3N1UEL4_9BACT</name>
<accession>A0A3N1UEL4</accession>
<gene>
    <name evidence="1" type="ORF">EDC27_2917</name>
</gene>
<dbReference type="AlphaFoldDB" id="A0A3N1UEL4"/>
<sequence>MAKDVIDLEAKRWTKLPPRLLARHLMTLSAKERMETIISRPDAEAVAAALSDQDFYLTVKEIGAEDALPLLAVASLDQITHVFDLEMWRKDRIVPGPAIQWLDRLFRADPKRMLAWLYAADFELLVSLFKKWIRVAQRPDEIDPLEAVDFLPKNTLDDQYYWETFYPQFEHLIRQVLSYLFETHYGFYKELMDHLLWALEPEMEEEAYRFHRGRLEDRAIPDYYDALEIYKPLDLRSIPFEKIPLSEPSQDEGPSSPGFALIPMAEGALLQRALAQVNDSRLVDTLRWEMAALANKIVVADGLAPDVPDDLHEAAEKAAAMVNLGLDLLSAGNESLALRAVQEVYMEHLFRAAQAKVFGVQKRLKALLRDGWIARWPLGQTILDTPWAERVAALLHKTPKLYRIQGAKRPRVVETFLQDRRDLHDARTWVAVVESVEPLFDVVQVTVEDLQGKLWLEGQVRVLEEVTLGVLLLTAAGTALLTERWTMKPIPLAQWPRLFSRATPQRLETLLQEIVHSKIQDSQQRRLAWIYVDGLLQKYREETESFAPHNAPDARLMSLFLFDPT</sequence>
<comment type="caution">
    <text evidence="1">The sequence shown here is derived from an EMBL/GenBank/DDBJ whole genome shotgun (WGS) entry which is preliminary data.</text>
</comment>
<evidence type="ECO:0000313" key="2">
    <source>
        <dbReference type="Proteomes" id="UP000276223"/>
    </source>
</evidence>
<dbReference type="EMBL" id="RJVA01000016">
    <property type="protein sequence ID" value="ROQ89805.1"/>
    <property type="molecule type" value="Genomic_DNA"/>
</dbReference>
<dbReference type="Pfam" id="PF19676">
    <property type="entry name" value="DUF6178"/>
    <property type="match status" value="1"/>
</dbReference>